<proteinExistence type="predicted"/>
<evidence type="ECO:0000313" key="1">
    <source>
        <dbReference type="EMBL" id="AFV88376.1"/>
    </source>
</evidence>
<name>K7RQ29_ACIA4</name>
<dbReference type="STRING" id="1171373.PACID_05350"/>
<dbReference type="KEGG" id="pbo:PACID_05350"/>
<dbReference type="PATRIC" id="fig|1171373.8.peg.539"/>
<dbReference type="Proteomes" id="UP000000214">
    <property type="component" value="Chromosome"/>
</dbReference>
<evidence type="ECO:0000313" key="2">
    <source>
        <dbReference type="Proteomes" id="UP000000214"/>
    </source>
</evidence>
<organism evidence="1 2">
    <name type="scientific">Acidipropionibacterium acidipropionici (strain ATCC 4875 / DSM 20272 / JCM 6432 / NBRC 12425 / NCIMB 8070 / 4)</name>
    <name type="common">Propionibacterium acidipropionici</name>
    <dbReference type="NCBI Taxonomy" id="1171373"/>
    <lineage>
        <taxon>Bacteria</taxon>
        <taxon>Bacillati</taxon>
        <taxon>Actinomycetota</taxon>
        <taxon>Actinomycetes</taxon>
        <taxon>Propionibacteriales</taxon>
        <taxon>Propionibacteriaceae</taxon>
        <taxon>Acidipropionibacterium</taxon>
    </lineage>
</organism>
<dbReference type="HOGENOM" id="CLU_155799_0_0_11"/>
<reference evidence="1 2" key="1">
    <citation type="journal article" date="2012" name="BMC Genomics">
        <title>The genome sequence of Propionibacterium acidipropionici provides insights into its biotechnological and industrial potential.</title>
        <authorList>
            <person name="Parizzi L.P."/>
            <person name="Grassi M.C."/>
            <person name="Llerena L.A."/>
            <person name="Carazzolle M.F."/>
            <person name="Queiroz V.L."/>
            <person name="Lunardi I."/>
            <person name="Zeidler A.F."/>
            <person name="Teixeira P.J."/>
            <person name="Mieczkowski P."/>
            <person name="Rincones J."/>
            <person name="Pereira G.A."/>
        </authorList>
    </citation>
    <scope>NUCLEOTIDE SEQUENCE [LARGE SCALE GENOMIC DNA]</scope>
    <source>
        <strain evidence="2">ATCC 4875 / DSM 20272 / JCM 6432 / NBRC 12425 / NCIMB 8070</strain>
    </source>
</reference>
<gene>
    <name evidence="1" type="ordered locus">PACID_05350</name>
</gene>
<dbReference type="AlphaFoldDB" id="K7RQ29"/>
<dbReference type="EMBL" id="CP003493">
    <property type="protein sequence ID" value="AFV88376.1"/>
    <property type="molecule type" value="Genomic_DNA"/>
</dbReference>
<accession>K7RQ29</accession>
<protein>
    <recommendedName>
        <fullName evidence="3">Pilus assembly protein CpaE</fullName>
    </recommendedName>
</protein>
<dbReference type="eggNOG" id="ENOG5032UN7">
    <property type="taxonomic scope" value="Bacteria"/>
</dbReference>
<evidence type="ECO:0008006" key="3">
    <source>
        <dbReference type="Google" id="ProtNLM"/>
    </source>
</evidence>
<sequence>MRGVIEEESTMISLDLARRVSEVAPKWVPVPGDRFVIAREGLLDDVFMVAEMVVEVGHVAGHGLVRFNGTTEWTLDSIAQDDVVWIPREDQLRALLGDTFQSLTRVRDRWVVTLEEAVPGGGGPESRHGAPDPETAYARAVLWLLGGPGFDAGRA</sequence>